<evidence type="ECO:0000313" key="9">
    <source>
        <dbReference type="Proteomes" id="UP000607197"/>
    </source>
</evidence>
<gene>
    <name evidence="6" type="primary">mfnA</name>
    <name evidence="8" type="ORF">GCM10009039_31220</name>
</gene>
<dbReference type="PANTHER" id="PTHR42735">
    <property type="match status" value="1"/>
</dbReference>
<dbReference type="SUPFAM" id="SSF53383">
    <property type="entry name" value="PLP-dependent transferases"/>
    <property type="match status" value="1"/>
</dbReference>
<dbReference type="NCBIfam" id="TIGR03812">
    <property type="entry name" value="tyr_de_CO2_Arch"/>
    <property type="match status" value="1"/>
</dbReference>
<dbReference type="GO" id="GO:0015937">
    <property type="term" value="P:coenzyme A biosynthetic process"/>
    <property type="evidence" value="ECO:0007669"/>
    <property type="project" value="UniProtKB-UniRule"/>
</dbReference>
<dbReference type="Pfam" id="PF00282">
    <property type="entry name" value="Pyridoxal_deC"/>
    <property type="match status" value="1"/>
</dbReference>
<reference evidence="8" key="2">
    <citation type="submission" date="2020-09" db="EMBL/GenBank/DDBJ databases">
        <authorList>
            <person name="Sun Q."/>
            <person name="Ohkuma M."/>
        </authorList>
    </citation>
    <scope>NUCLEOTIDE SEQUENCE</scope>
    <source>
        <strain evidence="8">JCM 19596</strain>
    </source>
</reference>
<dbReference type="PANTHER" id="PTHR42735:SF6">
    <property type="entry name" value="SPHINGOSINE-1-PHOSPHATE LYASE 1"/>
    <property type="match status" value="1"/>
</dbReference>
<organism evidence="8 9">
    <name type="scientific">Halocalculus aciditolerans</name>
    <dbReference type="NCBI Taxonomy" id="1383812"/>
    <lineage>
        <taxon>Archaea</taxon>
        <taxon>Methanobacteriati</taxon>
        <taxon>Methanobacteriota</taxon>
        <taxon>Stenosarchaea group</taxon>
        <taxon>Halobacteria</taxon>
        <taxon>Halobacteriales</taxon>
        <taxon>Halobacteriaceae</taxon>
        <taxon>Halocalculus</taxon>
    </lineage>
</organism>
<evidence type="ECO:0000256" key="5">
    <source>
        <dbReference type="ARBA" id="ARBA00038302"/>
    </source>
</evidence>
<comment type="function">
    <text evidence="6">Catalyzes the decarboxylation of L-aspartate to produce beta-alanine.</text>
</comment>
<dbReference type="HAMAP" id="MF_01610">
    <property type="entry name" value="MfnA_decarbox"/>
    <property type="match status" value="1"/>
</dbReference>
<evidence type="ECO:0000256" key="6">
    <source>
        <dbReference type="HAMAP-Rule" id="MF_01610"/>
    </source>
</evidence>
<comment type="similarity">
    <text evidence="6">Belongs to the group II decarboxylase family. MfnA subfamily.</text>
</comment>
<dbReference type="InterPro" id="IPR015422">
    <property type="entry name" value="PyrdxlP-dep_Trfase_small"/>
</dbReference>
<evidence type="ECO:0000256" key="3">
    <source>
        <dbReference type="ARBA" id="ARBA00022898"/>
    </source>
</evidence>
<evidence type="ECO:0000256" key="2">
    <source>
        <dbReference type="ARBA" id="ARBA00022793"/>
    </source>
</evidence>
<dbReference type="EMBL" id="BMPG01000005">
    <property type="protein sequence ID" value="GGL70890.1"/>
    <property type="molecule type" value="Genomic_DNA"/>
</dbReference>
<dbReference type="Gene3D" id="3.40.640.10">
    <property type="entry name" value="Type I PLP-dependent aspartate aminotransferase-like (Major domain)"/>
    <property type="match status" value="1"/>
</dbReference>
<dbReference type="AlphaFoldDB" id="A0A830FAP0"/>
<dbReference type="EC" id="4.1.1.11" evidence="6"/>
<dbReference type="GO" id="GO:0030170">
    <property type="term" value="F:pyridoxal phosphate binding"/>
    <property type="evidence" value="ECO:0007669"/>
    <property type="project" value="UniProtKB-UniRule"/>
</dbReference>
<dbReference type="RefSeq" id="WP_188980603.1">
    <property type="nucleotide sequence ID" value="NZ_BMPG01000005.1"/>
</dbReference>
<dbReference type="Proteomes" id="UP000607197">
    <property type="component" value="Unassembled WGS sequence"/>
</dbReference>
<keyword evidence="4 6" id="KW-0456">Lyase</keyword>
<dbReference type="GO" id="GO:0019752">
    <property type="term" value="P:carboxylic acid metabolic process"/>
    <property type="evidence" value="ECO:0007669"/>
    <property type="project" value="InterPro"/>
</dbReference>
<dbReference type="GO" id="GO:0004068">
    <property type="term" value="F:aspartate 1-decarboxylase activity"/>
    <property type="evidence" value="ECO:0007669"/>
    <property type="project" value="UniProtKB-UniRule"/>
</dbReference>
<comment type="caution">
    <text evidence="8">The sequence shown here is derived from an EMBL/GenBank/DDBJ whole genome shotgun (WGS) entry which is preliminary data.</text>
</comment>
<proteinExistence type="inferred from homology"/>
<dbReference type="InterPro" id="IPR020931">
    <property type="entry name" value="MfnA"/>
</dbReference>
<keyword evidence="9" id="KW-1185">Reference proteome</keyword>
<accession>A0A830FAP0</accession>
<evidence type="ECO:0000256" key="7">
    <source>
        <dbReference type="PIRSR" id="PIRSR602129-50"/>
    </source>
</evidence>
<sequence>MQRDPQDFDRVLSSMCTVPHPAARDAAMRFLSDNPGDPATYPVIAELEDDVVAMLGDIVGLDDPHGYVASGGTESNIQAVRAARNLADTDSPNVVAPESAHFSFPKAAEVLGVELRTVPTDADHRADLDAVAAAVDADTAMVVGVAGTTEFGRVDPVPALADLARDADALLHVDAAWGGFYLPFTPHEWSFAHADVDTMTVDPHKVGRAPVPAGGLLARDSRVLDALAVATPYLETRSQATLNGTRSGAGVAGAHAAIDAQWPTEYEDTYERQQANADWLAAELDARGYRVTDPVLPLVAADIPTREFDALRDRDWRISTTAAGETRFVLMPHVTRDTLARFLDDLDTVRD</sequence>
<comment type="pathway">
    <text evidence="6">Cofactor biosynthesis; coenzyme A biosynthesis.</text>
</comment>
<comment type="catalytic activity">
    <reaction evidence="6">
        <text>L-aspartate + H(+) = beta-alanine + CO2</text>
        <dbReference type="Rhea" id="RHEA:19497"/>
        <dbReference type="ChEBI" id="CHEBI:15378"/>
        <dbReference type="ChEBI" id="CHEBI:16526"/>
        <dbReference type="ChEBI" id="CHEBI:29991"/>
        <dbReference type="ChEBI" id="CHEBI:57966"/>
        <dbReference type="EC" id="4.1.1.11"/>
    </reaction>
</comment>
<dbReference type="OrthoDB" id="56891at2157"/>
<evidence type="ECO:0000256" key="1">
    <source>
        <dbReference type="ARBA" id="ARBA00001933"/>
    </source>
</evidence>
<dbReference type="InterPro" id="IPR002129">
    <property type="entry name" value="PyrdxlP-dep_de-COase"/>
</dbReference>
<reference evidence="8" key="1">
    <citation type="journal article" date="2014" name="Int. J. Syst. Evol. Microbiol.">
        <title>Complete genome sequence of Corynebacterium casei LMG S-19264T (=DSM 44701T), isolated from a smear-ripened cheese.</title>
        <authorList>
            <consortium name="US DOE Joint Genome Institute (JGI-PGF)"/>
            <person name="Walter F."/>
            <person name="Albersmeier A."/>
            <person name="Kalinowski J."/>
            <person name="Ruckert C."/>
        </authorList>
    </citation>
    <scope>NUCLEOTIDE SEQUENCE</scope>
    <source>
        <strain evidence="8">JCM 19596</strain>
    </source>
</reference>
<evidence type="ECO:0000256" key="4">
    <source>
        <dbReference type="ARBA" id="ARBA00023239"/>
    </source>
</evidence>
<protein>
    <recommendedName>
        <fullName evidence="6">Probable L-aspartate decarboxylase</fullName>
        <shortName evidence="6">ADC</shortName>
        <ecNumber evidence="6">4.1.1.11</ecNumber>
    </recommendedName>
</protein>
<name>A0A830FAP0_9EURY</name>
<dbReference type="InterPro" id="IPR015421">
    <property type="entry name" value="PyrdxlP-dep_Trfase_major"/>
</dbReference>
<dbReference type="UniPathway" id="UPA00241"/>
<keyword evidence="3 6" id="KW-0663">Pyridoxal phosphate</keyword>
<keyword evidence="2 6" id="KW-0210">Decarboxylase</keyword>
<feature type="modified residue" description="N6-(pyridoxal phosphate)lysine" evidence="6 7">
    <location>
        <position position="205"/>
    </location>
</feature>
<comment type="similarity">
    <text evidence="5">Belongs to the group II decarboxylase family. Sphingosine-1-phosphate lyase subfamily.</text>
</comment>
<comment type="cofactor">
    <cofactor evidence="1 6 7">
        <name>pyridoxal 5'-phosphate</name>
        <dbReference type="ChEBI" id="CHEBI:597326"/>
    </cofactor>
</comment>
<dbReference type="InterPro" id="IPR015424">
    <property type="entry name" value="PyrdxlP-dep_Trfase"/>
</dbReference>
<dbReference type="Gene3D" id="3.90.1150.10">
    <property type="entry name" value="Aspartate Aminotransferase, domain 1"/>
    <property type="match status" value="1"/>
</dbReference>
<dbReference type="InterPro" id="IPR050477">
    <property type="entry name" value="GrpII_AminoAcid_Decarb"/>
</dbReference>
<evidence type="ECO:0000313" key="8">
    <source>
        <dbReference type="EMBL" id="GGL70890.1"/>
    </source>
</evidence>